<dbReference type="STRING" id="93759.A0A1R3HMR9"/>
<evidence type="ECO:0000313" key="2">
    <source>
        <dbReference type="EMBL" id="OMO71659.1"/>
    </source>
</evidence>
<protein>
    <recommendedName>
        <fullName evidence="4">Retrotransposon gag protein</fullName>
    </recommendedName>
</protein>
<evidence type="ECO:0000256" key="1">
    <source>
        <dbReference type="SAM" id="MobiDB-lite"/>
    </source>
</evidence>
<proteinExistence type="predicted"/>
<dbReference type="OrthoDB" id="1746660at2759"/>
<dbReference type="PROSITE" id="PS00141">
    <property type="entry name" value="ASP_PROTEASE"/>
    <property type="match status" value="1"/>
</dbReference>
<feature type="region of interest" description="Disordered" evidence="1">
    <location>
        <begin position="56"/>
        <end position="77"/>
    </location>
</feature>
<dbReference type="PANTHER" id="PTHR15503:SF22">
    <property type="entry name" value="TRANSPOSON TY3-I GAG POLYPROTEIN"/>
    <property type="match status" value="1"/>
</dbReference>
<dbReference type="InterPro" id="IPR021109">
    <property type="entry name" value="Peptidase_aspartic_dom_sf"/>
</dbReference>
<dbReference type="Proteomes" id="UP000187203">
    <property type="component" value="Unassembled WGS sequence"/>
</dbReference>
<dbReference type="EMBL" id="AWUE01019758">
    <property type="protein sequence ID" value="OMO71659.1"/>
    <property type="molecule type" value="Genomic_DNA"/>
</dbReference>
<dbReference type="SUPFAM" id="SSF50630">
    <property type="entry name" value="Acid proteases"/>
    <property type="match status" value="1"/>
</dbReference>
<dbReference type="Gene3D" id="2.40.70.10">
    <property type="entry name" value="Acid Proteases"/>
    <property type="match status" value="1"/>
</dbReference>
<evidence type="ECO:0008006" key="4">
    <source>
        <dbReference type="Google" id="ProtNLM"/>
    </source>
</evidence>
<sequence length="364" mass="40052">MPPKPQKVDASVAEALNAIAETFNAQLQELRSSQMELKSSLEAKFDSTISGLQNKFSHLTPSSSSGPPPPASNYKGVLTTNTTTFLESPNSLFQPKTPKFNLTNFYGSNFVNPQTALFKLRQAGTVAQYQQEFELLFNRVSALTDEHLLNLFISGLRHNIQQEVVILNPLSLTQAFALAKLQEVKLNENRGNYRVPPLASSGHPFTVLIDSGSTHNLMQPRIVKYLGLPIEPAPEFSVRVGNDEFLQCTGMISCLPVKLEGLALDLDLFLLDIHGADVVLGIQWLSQLGPILADFGLLLMSFNHKGETLPLPEPPSDSTSCDPALLALLAQFTSVFDPPKGPVFAFIEELQQYYTSDEQGKIFF</sequence>
<dbReference type="GO" id="GO:0004190">
    <property type="term" value="F:aspartic-type endopeptidase activity"/>
    <property type="evidence" value="ECO:0007669"/>
    <property type="project" value="InterPro"/>
</dbReference>
<dbReference type="GO" id="GO:0006508">
    <property type="term" value="P:proteolysis"/>
    <property type="evidence" value="ECO:0007669"/>
    <property type="project" value="InterPro"/>
</dbReference>
<comment type="caution">
    <text evidence="2">The sequence shown here is derived from an EMBL/GenBank/DDBJ whole genome shotgun (WGS) entry which is preliminary data.</text>
</comment>
<accession>A0A1R3HMR9</accession>
<dbReference type="Pfam" id="PF08284">
    <property type="entry name" value="RVP_2"/>
    <property type="match status" value="1"/>
</dbReference>
<organism evidence="2 3">
    <name type="scientific">Corchorus olitorius</name>
    <dbReference type="NCBI Taxonomy" id="93759"/>
    <lineage>
        <taxon>Eukaryota</taxon>
        <taxon>Viridiplantae</taxon>
        <taxon>Streptophyta</taxon>
        <taxon>Embryophyta</taxon>
        <taxon>Tracheophyta</taxon>
        <taxon>Spermatophyta</taxon>
        <taxon>Magnoliopsida</taxon>
        <taxon>eudicotyledons</taxon>
        <taxon>Gunneridae</taxon>
        <taxon>Pentapetalae</taxon>
        <taxon>rosids</taxon>
        <taxon>malvids</taxon>
        <taxon>Malvales</taxon>
        <taxon>Malvaceae</taxon>
        <taxon>Grewioideae</taxon>
        <taxon>Apeibeae</taxon>
        <taxon>Corchorus</taxon>
    </lineage>
</organism>
<gene>
    <name evidence="2" type="ORF">COLO4_28149</name>
</gene>
<dbReference type="InterPro" id="IPR032567">
    <property type="entry name" value="RTL1-rel"/>
</dbReference>
<dbReference type="CDD" id="cd00303">
    <property type="entry name" value="retropepsin_like"/>
    <property type="match status" value="1"/>
</dbReference>
<evidence type="ECO:0000313" key="3">
    <source>
        <dbReference type="Proteomes" id="UP000187203"/>
    </source>
</evidence>
<dbReference type="AlphaFoldDB" id="A0A1R3HMR9"/>
<reference evidence="3" key="1">
    <citation type="submission" date="2013-09" db="EMBL/GenBank/DDBJ databases">
        <title>Corchorus olitorius genome sequencing.</title>
        <authorList>
            <person name="Alam M."/>
            <person name="Haque M.S."/>
            <person name="Islam M.S."/>
            <person name="Emdad E.M."/>
            <person name="Islam M.M."/>
            <person name="Ahmed B."/>
            <person name="Halim A."/>
            <person name="Hossen Q.M.M."/>
            <person name="Hossain M.Z."/>
            <person name="Ahmed R."/>
            <person name="Khan M.M."/>
            <person name="Islam R."/>
            <person name="Rashid M.M."/>
            <person name="Khan S.A."/>
            <person name="Rahman M.S."/>
            <person name="Alam M."/>
            <person name="Yahiya A.S."/>
            <person name="Khan M.S."/>
            <person name="Azam M.S."/>
            <person name="Haque T."/>
            <person name="Lashkar M.Z.H."/>
            <person name="Akhand A.I."/>
            <person name="Morshed G."/>
            <person name="Roy S."/>
            <person name="Uddin K.S."/>
            <person name="Rabeya T."/>
            <person name="Hossain A.S."/>
            <person name="Chowdhury A."/>
            <person name="Snigdha A.R."/>
            <person name="Mortoza M.S."/>
            <person name="Matin S.A."/>
            <person name="Hoque S.M.E."/>
            <person name="Islam M.K."/>
            <person name="Roy D.K."/>
            <person name="Haider R."/>
            <person name="Moosa M.M."/>
            <person name="Elias S.M."/>
            <person name="Hasan A.M."/>
            <person name="Jahan S."/>
            <person name="Shafiuddin M."/>
            <person name="Mahmood N."/>
            <person name="Shommy N.S."/>
        </authorList>
    </citation>
    <scope>NUCLEOTIDE SEQUENCE [LARGE SCALE GENOMIC DNA]</scope>
    <source>
        <strain evidence="3">cv. O-4</strain>
    </source>
</reference>
<dbReference type="PANTHER" id="PTHR15503">
    <property type="entry name" value="LDOC1 RELATED"/>
    <property type="match status" value="1"/>
</dbReference>
<name>A0A1R3HMR9_9ROSI</name>
<keyword evidence="3" id="KW-1185">Reference proteome</keyword>
<dbReference type="InterPro" id="IPR001969">
    <property type="entry name" value="Aspartic_peptidase_AS"/>
</dbReference>